<evidence type="ECO:0000313" key="7">
    <source>
        <dbReference type="Proteomes" id="UP000076967"/>
    </source>
</evidence>
<reference evidence="6 7" key="1">
    <citation type="submission" date="2016-03" db="EMBL/GenBank/DDBJ databases">
        <title>Draft genome sequence of Paenibacillus glacialis DSM 22343.</title>
        <authorList>
            <person name="Shin S.-K."/>
            <person name="Yi H."/>
        </authorList>
    </citation>
    <scope>NUCLEOTIDE SEQUENCE [LARGE SCALE GENOMIC DNA]</scope>
    <source>
        <strain evidence="6 7">DSM 22343</strain>
    </source>
</reference>
<keyword evidence="7" id="KW-1185">Reference proteome</keyword>
<keyword evidence="3" id="KW-0328">Glycosyltransferase</keyword>
<dbReference type="RefSeq" id="WP_068527182.1">
    <property type="nucleotide sequence ID" value="NZ_LVJH01000001.1"/>
</dbReference>
<dbReference type="EMBL" id="LVJH01000001">
    <property type="protein sequence ID" value="OAB46717.1"/>
    <property type="molecule type" value="Genomic_DNA"/>
</dbReference>
<comment type="similarity">
    <text evidence="2">Belongs to the glycosyltransferase 2 family.</text>
</comment>
<protein>
    <submittedName>
        <fullName evidence="6">Glycosyl transferase family 2</fullName>
    </submittedName>
</protein>
<evidence type="ECO:0000313" key="6">
    <source>
        <dbReference type="EMBL" id="OAB46717.1"/>
    </source>
</evidence>
<evidence type="ECO:0000256" key="3">
    <source>
        <dbReference type="ARBA" id="ARBA00022676"/>
    </source>
</evidence>
<dbReference type="InterPro" id="IPR001173">
    <property type="entry name" value="Glyco_trans_2-like"/>
</dbReference>
<comment type="pathway">
    <text evidence="1">Cell wall biogenesis; cell wall polysaccharide biosynthesis.</text>
</comment>
<dbReference type="CDD" id="cd04186">
    <property type="entry name" value="GT_2_like_c"/>
    <property type="match status" value="1"/>
</dbReference>
<dbReference type="STRING" id="494026.PGLA_00380"/>
<keyword evidence="4 6" id="KW-0808">Transferase</keyword>
<dbReference type="SUPFAM" id="SSF53448">
    <property type="entry name" value="Nucleotide-diphospho-sugar transferases"/>
    <property type="match status" value="1"/>
</dbReference>
<dbReference type="Pfam" id="PF00535">
    <property type="entry name" value="Glycos_transf_2"/>
    <property type="match status" value="1"/>
</dbReference>
<name>A0A168PFS1_9BACL</name>
<gene>
    <name evidence="6" type="ORF">PGLA_00380</name>
</gene>
<dbReference type="OrthoDB" id="8936324at2"/>
<dbReference type="AlphaFoldDB" id="A0A168PFS1"/>
<dbReference type="PANTHER" id="PTHR43179:SF12">
    <property type="entry name" value="GALACTOFURANOSYLTRANSFERASE GLFT2"/>
    <property type="match status" value="1"/>
</dbReference>
<sequence>MSVTSIIIPTFDGLPLLISCVESIRLYTDLPYEIIVVDNGSSDGTLEYCLNEKILFISLPNNTGFPIACNLGMSAASGDQILLLNNDVIVSQGWLNNMLNALYSEEEIGIVGPVTRNMSGIQKVACDYEDMQQFHQLASQWNIPDCSKWQVVERIVGLCFLFRRELMDRIGMLDERFSPGHFEDDDYCFRARSHGYKLLICGDVLVHHEGSASFKKRYPEGWHDLIIRNHQLFIDKWQVDPYDFLLPNKEEDGT</sequence>
<dbReference type="Gene3D" id="3.90.550.10">
    <property type="entry name" value="Spore Coat Polysaccharide Biosynthesis Protein SpsA, Chain A"/>
    <property type="match status" value="1"/>
</dbReference>
<organism evidence="6 7">
    <name type="scientific">Paenibacillus glacialis</name>
    <dbReference type="NCBI Taxonomy" id="494026"/>
    <lineage>
        <taxon>Bacteria</taxon>
        <taxon>Bacillati</taxon>
        <taxon>Bacillota</taxon>
        <taxon>Bacilli</taxon>
        <taxon>Bacillales</taxon>
        <taxon>Paenibacillaceae</taxon>
        <taxon>Paenibacillus</taxon>
    </lineage>
</organism>
<proteinExistence type="inferred from homology"/>
<dbReference type="PANTHER" id="PTHR43179">
    <property type="entry name" value="RHAMNOSYLTRANSFERASE WBBL"/>
    <property type="match status" value="1"/>
</dbReference>
<dbReference type="InterPro" id="IPR029044">
    <property type="entry name" value="Nucleotide-diphossugar_trans"/>
</dbReference>
<evidence type="ECO:0000256" key="4">
    <source>
        <dbReference type="ARBA" id="ARBA00022679"/>
    </source>
</evidence>
<feature type="domain" description="Glycosyltransferase 2-like" evidence="5">
    <location>
        <begin position="5"/>
        <end position="169"/>
    </location>
</feature>
<dbReference type="Proteomes" id="UP000076967">
    <property type="component" value="Unassembled WGS sequence"/>
</dbReference>
<accession>A0A168PFS1</accession>
<dbReference type="GO" id="GO:0016757">
    <property type="term" value="F:glycosyltransferase activity"/>
    <property type="evidence" value="ECO:0007669"/>
    <property type="project" value="UniProtKB-KW"/>
</dbReference>
<evidence type="ECO:0000256" key="1">
    <source>
        <dbReference type="ARBA" id="ARBA00004776"/>
    </source>
</evidence>
<comment type="caution">
    <text evidence="6">The sequence shown here is derived from an EMBL/GenBank/DDBJ whole genome shotgun (WGS) entry which is preliminary data.</text>
</comment>
<evidence type="ECO:0000259" key="5">
    <source>
        <dbReference type="Pfam" id="PF00535"/>
    </source>
</evidence>
<evidence type="ECO:0000256" key="2">
    <source>
        <dbReference type="ARBA" id="ARBA00006739"/>
    </source>
</evidence>